<dbReference type="InterPro" id="IPR013563">
    <property type="entry name" value="Oligopep_ABC_C"/>
</dbReference>
<dbReference type="PANTHER" id="PTHR43776:SF7">
    <property type="entry name" value="D,D-DIPEPTIDE TRANSPORT ATP-BINDING PROTEIN DDPF-RELATED"/>
    <property type="match status" value="1"/>
</dbReference>
<evidence type="ECO:0000256" key="1">
    <source>
        <dbReference type="ARBA" id="ARBA00004417"/>
    </source>
</evidence>
<proteinExistence type="inferred from homology"/>
<gene>
    <name evidence="7" type="ORF">ABK249_29270</name>
</gene>
<dbReference type="SMART" id="SM00382">
    <property type="entry name" value="AAA"/>
    <property type="match status" value="2"/>
</dbReference>
<feature type="domain" description="ABC transporter" evidence="6">
    <location>
        <begin position="7"/>
        <end position="257"/>
    </location>
</feature>
<keyword evidence="4" id="KW-0547">Nucleotide-binding</keyword>
<dbReference type="Pfam" id="PF00005">
    <property type="entry name" value="ABC_tran"/>
    <property type="match status" value="2"/>
</dbReference>
<reference evidence="7 8" key="1">
    <citation type="submission" date="2024-05" db="EMBL/GenBank/DDBJ databases">
        <title>Neorhizobium sp. Rsf11, a plant growth promoting and heavy metal resistant PAH-degrader.</title>
        <authorList>
            <person name="Golubev S.N."/>
            <person name="Muratova A.Y."/>
            <person name="Markelova M.I."/>
        </authorList>
    </citation>
    <scope>NUCLEOTIDE SEQUENCE [LARGE SCALE GENOMIC DNA]</scope>
    <source>
        <strain evidence="7 8">Rsf11</strain>
    </source>
</reference>
<dbReference type="CDD" id="cd03257">
    <property type="entry name" value="ABC_NikE_OppD_transporters"/>
    <property type="match status" value="2"/>
</dbReference>
<dbReference type="PROSITE" id="PS50893">
    <property type="entry name" value="ABC_TRANSPORTER_2"/>
    <property type="match status" value="2"/>
</dbReference>
<protein>
    <submittedName>
        <fullName evidence="7">ABC transporter ATP-binding protein</fullName>
    </submittedName>
</protein>
<evidence type="ECO:0000259" key="6">
    <source>
        <dbReference type="PROSITE" id="PS50893"/>
    </source>
</evidence>
<comment type="subcellular location">
    <subcellularLocation>
        <location evidence="1">Cell inner membrane</location>
        <topology evidence="1">Peripheral membrane protein</topology>
    </subcellularLocation>
</comment>
<keyword evidence="8" id="KW-1185">Reference proteome</keyword>
<dbReference type="InterPro" id="IPR003593">
    <property type="entry name" value="AAA+_ATPase"/>
</dbReference>
<evidence type="ECO:0000313" key="8">
    <source>
        <dbReference type="Proteomes" id="UP001496627"/>
    </source>
</evidence>
<dbReference type="InterPro" id="IPR050319">
    <property type="entry name" value="ABC_transp_ATP-bind"/>
</dbReference>
<dbReference type="PROSITE" id="PS00211">
    <property type="entry name" value="ABC_TRANSPORTER_1"/>
    <property type="match status" value="2"/>
</dbReference>
<dbReference type="InterPro" id="IPR003439">
    <property type="entry name" value="ABC_transporter-like_ATP-bd"/>
</dbReference>
<dbReference type="Proteomes" id="UP001496627">
    <property type="component" value="Unassembled WGS sequence"/>
</dbReference>
<accession>A0ABV0MB18</accession>
<dbReference type="NCBIfam" id="NF008453">
    <property type="entry name" value="PRK11308.1"/>
    <property type="match status" value="2"/>
</dbReference>
<feature type="domain" description="ABC transporter" evidence="6">
    <location>
        <begin position="305"/>
        <end position="552"/>
    </location>
</feature>
<comment type="similarity">
    <text evidence="2">Belongs to the ABC transporter superfamily.</text>
</comment>
<keyword evidence="5 7" id="KW-0067">ATP-binding</keyword>
<evidence type="ECO:0000256" key="4">
    <source>
        <dbReference type="ARBA" id="ARBA00022741"/>
    </source>
</evidence>
<evidence type="ECO:0000313" key="7">
    <source>
        <dbReference type="EMBL" id="MEQ1409002.1"/>
    </source>
</evidence>
<dbReference type="InterPro" id="IPR017871">
    <property type="entry name" value="ABC_transporter-like_CS"/>
</dbReference>
<keyword evidence="3" id="KW-0813">Transport</keyword>
<evidence type="ECO:0000256" key="5">
    <source>
        <dbReference type="ARBA" id="ARBA00022840"/>
    </source>
</evidence>
<dbReference type="NCBIfam" id="NF007739">
    <property type="entry name" value="PRK10419.1"/>
    <property type="match status" value="2"/>
</dbReference>
<sequence>MPGREILKIDNLSVAFRTEAGLRPAVNGVSLSLVSGEILGLVGESGSGKTILSLAAMGLLPQNAVVTSGRVEFAGADLLTVRPDVLRKLRGKRISMIFQDPMASLDPVFRCGDQIVEAILLHERMTRRQARERALELLQKVGIADPARCLRSYPHELSGGQCQRVMIAMAVACKPDVIIADEPTTALDVTVQKQVLNLLRGLNREIGAAILLITHDLGVIYEVADRVAVIYHGDLMEEAATADLFAAPCSDYTKALIASMPSASAPQSRLPVITRDGSGMISSLAEARPAAKPKPAIDGASEPLLHIRDLTKSYWVRDNALATPRAFRAVDNVSLAIPSRSTLGLVGESGCGKSTLSRLVMRLIEPDDGAIEFDGRNLVSLGREEMRAARRDMALVFQNPYGSLNPRQTVTDLVAAPIDIHQGGRGREAAVAKLMDAVGLPRNAMKRYPHEFSGGQRQRIVIARALALKPRLLICDEAVSALDVSVQAQVLNLLQDLQDEFDLTYLFISHDMSVVRHVSDMIAVMQKGRIVEAGPAGEVFDNPKAEYTRTLLSAVPKIGNADPIALEAR</sequence>
<dbReference type="PANTHER" id="PTHR43776">
    <property type="entry name" value="TRANSPORT ATP-BINDING PROTEIN"/>
    <property type="match status" value="1"/>
</dbReference>
<name>A0ABV0MB18_9HYPH</name>
<dbReference type="Gene3D" id="3.40.50.300">
    <property type="entry name" value="P-loop containing nucleotide triphosphate hydrolases"/>
    <property type="match status" value="2"/>
</dbReference>
<dbReference type="RefSeq" id="WP_037149581.1">
    <property type="nucleotide sequence ID" value="NZ_JBEAAL010000033.1"/>
</dbReference>
<dbReference type="GO" id="GO:0005524">
    <property type="term" value="F:ATP binding"/>
    <property type="evidence" value="ECO:0007669"/>
    <property type="project" value="UniProtKB-KW"/>
</dbReference>
<dbReference type="Pfam" id="PF08352">
    <property type="entry name" value="oligo_HPY"/>
    <property type="match status" value="2"/>
</dbReference>
<dbReference type="InterPro" id="IPR027417">
    <property type="entry name" value="P-loop_NTPase"/>
</dbReference>
<dbReference type="EMBL" id="JBEAAL010000033">
    <property type="protein sequence ID" value="MEQ1409002.1"/>
    <property type="molecule type" value="Genomic_DNA"/>
</dbReference>
<comment type="caution">
    <text evidence="7">The sequence shown here is derived from an EMBL/GenBank/DDBJ whole genome shotgun (WGS) entry which is preliminary data.</text>
</comment>
<dbReference type="SUPFAM" id="SSF52540">
    <property type="entry name" value="P-loop containing nucleoside triphosphate hydrolases"/>
    <property type="match status" value="2"/>
</dbReference>
<organism evidence="7 8">
    <name type="scientific">Neorhizobium phenanthreniclasticum</name>
    <dbReference type="NCBI Taxonomy" id="3157917"/>
    <lineage>
        <taxon>Bacteria</taxon>
        <taxon>Pseudomonadati</taxon>
        <taxon>Pseudomonadota</taxon>
        <taxon>Alphaproteobacteria</taxon>
        <taxon>Hyphomicrobiales</taxon>
        <taxon>Rhizobiaceae</taxon>
        <taxon>Rhizobium/Agrobacterium group</taxon>
        <taxon>Neorhizobium</taxon>
    </lineage>
</organism>
<evidence type="ECO:0000256" key="3">
    <source>
        <dbReference type="ARBA" id="ARBA00022448"/>
    </source>
</evidence>
<evidence type="ECO:0000256" key="2">
    <source>
        <dbReference type="ARBA" id="ARBA00005417"/>
    </source>
</evidence>